<feature type="region of interest" description="Disordered" evidence="1">
    <location>
        <begin position="451"/>
        <end position="470"/>
    </location>
</feature>
<comment type="caution">
    <text evidence="2">The sequence shown here is derived from an EMBL/GenBank/DDBJ whole genome shotgun (WGS) entry which is preliminary data.</text>
</comment>
<dbReference type="RefSeq" id="WP_191839535.1">
    <property type="nucleotide sequence ID" value="NZ_BAAALB010000007.1"/>
</dbReference>
<name>A0A8J3JMN1_9ACTN</name>
<dbReference type="Proteomes" id="UP000619293">
    <property type="component" value="Unassembled WGS sequence"/>
</dbReference>
<reference evidence="2 3" key="1">
    <citation type="submission" date="2021-01" db="EMBL/GenBank/DDBJ databases">
        <title>Whole genome shotgun sequence of Catellatospora chokoriensis NBRC 107358.</title>
        <authorList>
            <person name="Komaki H."/>
            <person name="Tamura T."/>
        </authorList>
    </citation>
    <scope>NUCLEOTIDE SEQUENCE [LARGE SCALE GENOMIC DNA]</scope>
    <source>
        <strain evidence="2 3">NBRC 107358</strain>
    </source>
</reference>
<dbReference type="AlphaFoldDB" id="A0A8J3JMN1"/>
<gene>
    <name evidence="2" type="ORF">Cch02nite_10910</name>
</gene>
<accession>A0A8J3JMN1</accession>
<dbReference type="EMBL" id="BONG01000005">
    <property type="protein sequence ID" value="GIF87647.1"/>
    <property type="molecule type" value="Genomic_DNA"/>
</dbReference>
<protein>
    <recommendedName>
        <fullName evidence="4">Circularly permuted type 2 ATP-grasp protein</fullName>
    </recommendedName>
</protein>
<sequence>MSAATTEEIAQAFTRLCRDSPVLRSVAAELAGGKYRWEGVNGGYLARPVFASLDDLHSFVGDLLVTLKAAIALPRRLFDGDLDRYCSLLGIDERRAGLMRRPGTVPTLYGRADALHDGTGFKLLETGLTSAVGAVEQIDVGPRRWMMLPEVASFVRDHRLGFVSAAETLVRLMREAAGAVRSGRDPVVVLAEGPGGLVRFGQGWAPLQRVLRNFGIDCRLAELGDLELRRNRLLLRTDSGDVPVDVVFRCFNSDQVLGHRDGPAMLDNVIRAHSDGLAVLWSHLSTELFSNKGCLALLSDPRWQGADERERQAIDRILPWTRLLTADDRPGLSGLLAECRERRTELILKPFVGYGGQGVIAGWECDQRRWDEALDEAATGNAIVQARVRPAPERVYDPRADREEPWDVVHGILYSPHGYTGSFARALPTGTGAVINITTNPDTRLSAVFHHGEVGGDGGRAAEPGDPSRS</sequence>
<evidence type="ECO:0000313" key="3">
    <source>
        <dbReference type="Proteomes" id="UP000619293"/>
    </source>
</evidence>
<organism evidence="2 3">
    <name type="scientific">Catellatospora chokoriensis</name>
    <dbReference type="NCBI Taxonomy" id="310353"/>
    <lineage>
        <taxon>Bacteria</taxon>
        <taxon>Bacillati</taxon>
        <taxon>Actinomycetota</taxon>
        <taxon>Actinomycetes</taxon>
        <taxon>Micromonosporales</taxon>
        <taxon>Micromonosporaceae</taxon>
        <taxon>Catellatospora</taxon>
    </lineage>
</organism>
<evidence type="ECO:0000256" key="1">
    <source>
        <dbReference type="SAM" id="MobiDB-lite"/>
    </source>
</evidence>
<keyword evidence="3" id="KW-1185">Reference proteome</keyword>
<proteinExistence type="predicted"/>
<dbReference type="SUPFAM" id="SSF56059">
    <property type="entry name" value="Glutathione synthetase ATP-binding domain-like"/>
    <property type="match status" value="1"/>
</dbReference>
<evidence type="ECO:0008006" key="4">
    <source>
        <dbReference type="Google" id="ProtNLM"/>
    </source>
</evidence>
<evidence type="ECO:0000313" key="2">
    <source>
        <dbReference type="EMBL" id="GIF87647.1"/>
    </source>
</evidence>